<sequence>MSGRSYRPVRWGRTRNHGCAVAPFGPGEARGVTTIPGPAAFAARGTAMPGAPSGIPAQPRDDVSPPAPSADPGDDVYVIRALTPLAAREANRSAVTALLDTVGVPHFAVRGTSDHGTVVAVPEDDRERVLNLLFRGLGQFPGHLSTAQPEQVRQAPPLSSRDAKAWRDVRTAAALQVSWTRADPGRHLLLGHEYGCAIEFWRRQGSHLVAPRANRVTWAVSEQGANVLGAARLFSRFISDWTRTGSTPALSTRPEFLVELADEITFPVDAVYTWVDGNDPAWQQRKASAKGEVYHAESASDARFISRDELRYSVRSLHLFAPWIRNIYIATDDQVPAWMREDVPGIQVVSHREIFRDPTDLPTFNSHSIESQLHHIDGLSEHFLYFNDDMFIGRPVTPYSFFTPGGVARYFPSRNRIPQGPVVETDTPVDAACKNNRALLLERFGRVITQPMEHIPYALRRSAIEEAEADFPQAWARTSASRFRAMTDLSPTSSFAVYYAALTGRAQPSSMPFTYLQLAVPDLADRLQRLLDGRSQDSFCLNDAFSTPEDIEAQQELLDGFLNGYFPTPSPYER</sequence>
<dbReference type="Pfam" id="PF17101">
    <property type="entry name" value="Stealth_CR1"/>
    <property type="match status" value="1"/>
</dbReference>
<protein>
    <submittedName>
        <fullName evidence="9">Sugar phosphotransferase</fullName>
    </submittedName>
</protein>
<dbReference type="InterPro" id="IPR021520">
    <property type="entry name" value="Stealth_CR2"/>
</dbReference>
<keyword evidence="10" id="KW-1185">Reference proteome</keyword>
<dbReference type="PANTHER" id="PTHR24045">
    <property type="match status" value="1"/>
</dbReference>
<feature type="domain" description="Stealth protein CR2 conserved region 2" evidence="5">
    <location>
        <begin position="303"/>
        <end position="407"/>
    </location>
</feature>
<dbReference type="Proteomes" id="UP000326907">
    <property type="component" value="Unassembled WGS sequence"/>
</dbReference>
<dbReference type="Pfam" id="PF17102">
    <property type="entry name" value="Stealth_CR3"/>
    <property type="match status" value="1"/>
</dbReference>
<name>A0A5N5EJ97_9ACTN</name>
<comment type="caution">
    <text evidence="9">The sequence shown here is derived from an EMBL/GenBank/DDBJ whole genome shotgun (WGS) entry which is preliminary data.</text>
</comment>
<reference evidence="9 10" key="1">
    <citation type="submission" date="2019-09" db="EMBL/GenBank/DDBJ databases">
        <authorList>
            <person name="Liu P."/>
        </authorList>
    </citation>
    <scope>NUCLEOTIDE SEQUENCE [LARGE SCALE GENOMIC DNA]</scope>
    <source>
        <strain evidence="9 10">TRM68085</strain>
    </source>
</reference>
<accession>A0A5N5EJ97</accession>
<keyword evidence="3" id="KW-0270">Exopolysaccharide synthesis</keyword>
<evidence type="ECO:0000259" key="6">
    <source>
        <dbReference type="Pfam" id="PF17101"/>
    </source>
</evidence>
<evidence type="ECO:0000313" key="10">
    <source>
        <dbReference type="Proteomes" id="UP000326907"/>
    </source>
</evidence>
<dbReference type="InterPro" id="IPR031357">
    <property type="entry name" value="Stealth_CR3"/>
</dbReference>
<dbReference type="GO" id="GO:0000271">
    <property type="term" value="P:polysaccharide biosynthetic process"/>
    <property type="evidence" value="ECO:0007669"/>
    <property type="project" value="UniProtKB-KW"/>
</dbReference>
<dbReference type="GO" id="GO:0016772">
    <property type="term" value="F:transferase activity, transferring phosphorus-containing groups"/>
    <property type="evidence" value="ECO:0007669"/>
    <property type="project" value="InterPro"/>
</dbReference>
<dbReference type="Pfam" id="PF11380">
    <property type="entry name" value="Stealth_CR2"/>
    <property type="match status" value="1"/>
</dbReference>
<feature type="domain" description="Stealth protein CR1 conserved region 1" evidence="6">
    <location>
        <begin position="266"/>
        <end position="292"/>
    </location>
</feature>
<proteinExistence type="inferred from homology"/>
<evidence type="ECO:0000256" key="2">
    <source>
        <dbReference type="ARBA" id="ARBA00022679"/>
    </source>
</evidence>
<evidence type="ECO:0000256" key="1">
    <source>
        <dbReference type="ARBA" id="ARBA00007583"/>
    </source>
</evidence>
<dbReference type="Pfam" id="PF17103">
    <property type="entry name" value="Stealth_CR4"/>
    <property type="match status" value="1"/>
</dbReference>
<dbReference type="PANTHER" id="PTHR24045:SF0">
    <property type="entry name" value="N-ACETYLGLUCOSAMINE-1-PHOSPHOTRANSFERASE SUBUNITS ALPHA_BETA"/>
    <property type="match status" value="1"/>
</dbReference>
<organism evidence="9 10">
    <name type="scientific">Streptomyces arboris</name>
    <dbReference type="NCBI Taxonomy" id="2600619"/>
    <lineage>
        <taxon>Bacteria</taxon>
        <taxon>Bacillati</taxon>
        <taxon>Actinomycetota</taxon>
        <taxon>Actinomycetes</taxon>
        <taxon>Kitasatosporales</taxon>
        <taxon>Streptomycetaceae</taxon>
        <taxon>Streptomyces</taxon>
    </lineage>
</organism>
<keyword evidence="2 9" id="KW-0808">Transferase</keyword>
<evidence type="ECO:0000313" key="9">
    <source>
        <dbReference type="EMBL" id="KAB2589871.1"/>
    </source>
</evidence>
<feature type="domain" description="Stealth protein CR4 conserved region 4" evidence="8">
    <location>
        <begin position="529"/>
        <end position="574"/>
    </location>
</feature>
<dbReference type="EMBL" id="VYUA01000025">
    <property type="protein sequence ID" value="KAB2589871.1"/>
    <property type="molecule type" value="Genomic_DNA"/>
</dbReference>
<feature type="region of interest" description="Disordered" evidence="4">
    <location>
        <begin position="40"/>
        <end position="72"/>
    </location>
</feature>
<evidence type="ECO:0000259" key="5">
    <source>
        <dbReference type="Pfam" id="PF11380"/>
    </source>
</evidence>
<dbReference type="AlphaFoldDB" id="A0A5N5EJ97"/>
<dbReference type="InterPro" id="IPR047141">
    <property type="entry name" value="Stealth"/>
</dbReference>
<feature type="domain" description="Stealth protein CR3 conserved region 3" evidence="7">
    <location>
        <begin position="454"/>
        <end position="500"/>
    </location>
</feature>
<dbReference type="InterPro" id="IPR031356">
    <property type="entry name" value="Stealth_CR4"/>
</dbReference>
<gene>
    <name evidence="9" type="ORF">F5983_24485</name>
</gene>
<evidence type="ECO:0000256" key="3">
    <source>
        <dbReference type="ARBA" id="ARBA00023169"/>
    </source>
</evidence>
<evidence type="ECO:0000256" key="4">
    <source>
        <dbReference type="SAM" id="MobiDB-lite"/>
    </source>
</evidence>
<evidence type="ECO:0000259" key="8">
    <source>
        <dbReference type="Pfam" id="PF17103"/>
    </source>
</evidence>
<evidence type="ECO:0000259" key="7">
    <source>
        <dbReference type="Pfam" id="PF17102"/>
    </source>
</evidence>
<comment type="similarity">
    <text evidence="1">Belongs to the stealth family.</text>
</comment>
<dbReference type="InterPro" id="IPR031358">
    <property type="entry name" value="Stealth_CR1"/>
</dbReference>